<evidence type="ECO:0000259" key="1">
    <source>
        <dbReference type="Pfam" id="PF13588"/>
    </source>
</evidence>
<dbReference type="RefSeq" id="WP_281481689.1">
    <property type="nucleotide sequence ID" value="NZ_CP124543.1"/>
</dbReference>
<dbReference type="Pfam" id="PF13588">
    <property type="entry name" value="HSDR_N_2"/>
    <property type="match status" value="1"/>
</dbReference>
<accession>A0AAJ6NPT7</accession>
<sequence>MSIAESIKQFIKWIQTFDNRILQNGYDVEQKFTLPMFRYLGYPDKYHCSKYPLKIDNSRVQAEKLEIAQFYFTTDDIAKQNADTSLIIIICLEPHTTNFKEATEQAKFYNKYLSPLFFIITNGYKINVFKRIMYHQEELIFDIDINLLINHEIASKFYNQLNFSFVKNIDKKTANILAHSRCNFTEKALVRHPELQNILAKADFESANKREINHLTVVRPKILIECNLPTAFREGGFQIQFSSIALRSLKISLSHQYILGKLITGLQTQANWGCRQFIKQLDKNNFEVSLGQTTIILSDIETADLCLCIDAVCQEYKKSITEFENALETWDFEFVEFSGIRGFVLISINPKLWELMQRFANEFNYAQGKSEWHIFHQEDTSIRLSRGIYDHAYILPQNNSNFSLVPNDLINIVYEISDVHCQLLTIGEMTSWQQNIGLQGLWTAKYTQKWLLNKYIPKVLDYYSQKFKLSEAKLPKSLANYQCDRISLKEINNIKQLIPYLQDIQLWLNRYVENIAASILRSYYQAFTDLIRNTDSSIPGIDYIIGNLHRINWENTPNSRDWTNWNFKDAMQCLNQQIVRINNCEYENSFKADLITRIFIWIIENGKIRFSQAQLNAAKQALLPLWELSRFETRHVYSHRGR</sequence>
<proteinExistence type="predicted"/>
<dbReference type="EMBL" id="CP124543">
    <property type="protein sequence ID" value="WGV24367.1"/>
    <property type="molecule type" value="Genomic_DNA"/>
</dbReference>
<dbReference type="AlphaFoldDB" id="A0AAJ6NPT7"/>
<dbReference type="KEGG" id="hbq:QI031_21625"/>
<reference evidence="2 3" key="1">
    <citation type="journal article" date="2023" name="Limnol Oceanogr Lett">
        <title>Environmental adaptations by the intertidal Antarctic cyanobacterium Halotia branconii CENA392 as revealed using long-read genome sequencing.</title>
        <authorList>
            <person name="Dextro R.B."/>
            <person name="Delbaje E."/>
            <person name="Freitas P.N.N."/>
            <person name="Geraldes V."/>
            <person name="Pinto E."/>
            <person name="Long P.F."/>
            <person name="Fiore M.F."/>
        </authorList>
    </citation>
    <scope>NUCLEOTIDE SEQUENCE [LARGE SCALE GENOMIC DNA]</scope>
    <source>
        <strain evidence="2 3">CENA392</strain>
    </source>
</reference>
<evidence type="ECO:0000313" key="3">
    <source>
        <dbReference type="Proteomes" id="UP001223520"/>
    </source>
</evidence>
<protein>
    <submittedName>
        <fullName evidence="2">Type I restriction enzyme HsdR N-terminal domain-containing protein</fullName>
    </submittedName>
</protein>
<organism evidence="2 3">
    <name type="scientific">Halotia branconii CENA392</name>
    <dbReference type="NCBI Taxonomy" id="1539056"/>
    <lineage>
        <taxon>Bacteria</taxon>
        <taxon>Bacillati</taxon>
        <taxon>Cyanobacteriota</taxon>
        <taxon>Cyanophyceae</taxon>
        <taxon>Nostocales</taxon>
        <taxon>Nodulariaceae</taxon>
        <taxon>Halotia</taxon>
    </lineage>
</organism>
<dbReference type="InterPro" id="IPR029464">
    <property type="entry name" value="HSDR_N"/>
</dbReference>
<feature type="domain" description="Type I restriction enzyme R protein N-terminal" evidence="1">
    <location>
        <begin position="69"/>
        <end position="131"/>
    </location>
</feature>
<dbReference type="Proteomes" id="UP001223520">
    <property type="component" value="Chromosome"/>
</dbReference>
<gene>
    <name evidence="2" type="ORF">QI031_21625</name>
</gene>
<name>A0AAJ6NPT7_9CYAN</name>
<evidence type="ECO:0000313" key="2">
    <source>
        <dbReference type="EMBL" id="WGV24367.1"/>
    </source>
</evidence>
<keyword evidence="3" id="KW-1185">Reference proteome</keyword>